<dbReference type="AlphaFoldDB" id="A0A1Z4JQE2"/>
<name>A0A1Z4JQE2_LEPBY</name>
<accession>A0A1Z4JQE2</accession>
<evidence type="ECO:0000313" key="5">
    <source>
        <dbReference type="Proteomes" id="UP000217895"/>
    </source>
</evidence>
<feature type="region of interest" description="Disordered" evidence="1">
    <location>
        <begin position="26"/>
        <end position="49"/>
    </location>
</feature>
<evidence type="ECO:0000313" key="4">
    <source>
        <dbReference type="EMBL" id="BAY58873.1"/>
    </source>
</evidence>
<evidence type="ECO:0000256" key="2">
    <source>
        <dbReference type="SAM" id="Phobius"/>
    </source>
</evidence>
<evidence type="ECO:0000256" key="1">
    <source>
        <dbReference type="SAM" id="MobiDB-lite"/>
    </source>
</evidence>
<feature type="chain" id="PRO_5012938712" evidence="3">
    <location>
        <begin position="24"/>
        <end position="276"/>
    </location>
</feature>
<feature type="transmembrane region" description="Helical" evidence="2">
    <location>
        <begin position="243"/>
        <end position="262"/>
    </location>
</feature>
<keyword evidence="2" id="KW-0812">Transmembrane</keyword>
<dbReference type="Proteomes" id="UP000217895">
    <property type="component" value="Chromosome"/>
</dbReference>
<keyword evidence="2" id="KW-0472">Membrane</keyword>
<feature type="compositionally biased region" description="Polar residues" evidence="1">
    <location>
        <begin position="27"/>
        <end position="37"/>
    </location>
</feature>
<dbReference type="EMBL" id="AP018203">
    <property type="protein sequence ID" value="BAY58873.1"/>
    <property type="molecule type" value="Genomic_DNA"/>
</dbReference>
<keyword evidence="2" id="KW-1133">Transmembrane helix</keyword>
<proteinExistence type="predicted"/>
<gene>
    <name evidence="4" type="ORF">NIES2135_57470</name>
</gene>
<reference evidence="4 5" key="1">
    <citation type="submission" date="2017-06" db="EMBL/GenBank/DDBJ databases">
        <title>Genome sequencing of cyanobaciteial culture collection at National Institute for Environmental Studies (NIES).</title>
        <authorList>
            <person name="Hirose Y."/>
            <person name="Shimura Y."/>
            <person name="Fujisawa T."/>
            <person name="Nakamura Y."/>
            <person name="Kawachi M."/>
        </authorList>
    </citation>
    <scope>NUCLEOTIDE SEQUENCE [LARGE SCALE GENOMIC DNA]</scope>
    <source>
        <strain evidence="4 5">NIES-2135</strain>
    </source>
</reference>
<protein>
    <submittedName>
        <fullName evidence="4">Outer membrane secretion protein</fullName>
    </submittedName>
</protein>
<feature type="signal peptide" evidence="3">
    <location>
        <begin position="1"/>
        <end position="23"/>
    </location>
</feature>
<evidence type="ECO:0000256" key="3">
    <source>
        <dbReference type="SAM" id="SignalP"/>
    </source>
</evidence>
<sequence>MKILLTTALTGALLLLGHAKATALYTGGSSPESQGWNSPSSIPPFPASPPRTIDAAGITLNTTSNNNIMYGFGRTNTPLDSTTGFNLRFDLQLLQELRNASNDPINPADTNADGKDDRAGLSIIVVSTNTTKAIELGFFVDRIWAQEGGATKPPRFTQAEGAAFDTKTNVNQYDLSILGNNYFLYTNGNYTTPLLTGLLRNYTAEVVTPVNPYTTANTIFIGDNTTSASAQFRLNQVAYSSSAIVPVPFAFNPLFGFGLFGISRIRKAIKARQSAN</sequence>
<keyword evidence="5" id="KW-1185">Reference proteome</keyword>
<keyword evidence="3" id="KW-0732">Signal</keyword>
<organism evidence="4 5">
    <name type="scientific">Leptolyngbya boryana NIES-2135</name>
    <dbReference type="NCBI Taxonomy" id="1973484"/>
    <lineage>
        <taxon>Bacteria</taxon>
        <taxon>Bacillati</taxon>
        <taxon>Cyanobacteriota</taxon>
        <taxon>Cyanophyceae</taxon>
        <taxon>Leptolyngbyales</taxon>
        <taxon>Leptolyngbyaceae</taxon>
        <taxon>Leptolyngbya group</taxon>
        <taxon>Leptolyngbya</taxon>
    </lineage>
</organism>